<sequence>MAMTSPCAFFKSNGDCDLNFQQNFPEAKSPIGTSSPSGNGVQVVASAPLCKQKPTKPSAKYQAGDSIPLKFFGTASHGGGNCEFALSYNDGRNFITIGKPILGNCMQPAPKSVQIPAGAPSGAKVIFAWFWNNKEGNRELYMNCAMISITGSAGGSIKGFLPALFNYPFTKGGKTMAYTLPPLNGNTFGNMYSGRKPITMDGQGKISGGSGDVFPTEYTFYSGQLPTASGANVMMVTADGLQSGSQGRGTTAKNGQDPTGKCSGDAMVCGVRDIFQCLNGAWISTPCAPETKCVAVIDTFYCDRDTSGSKTTKADTSSKTSAEGEAGPTETSSSKKRKPTDDDTDSTKTKNPPKKKKNNDDE</sequence>
<evidence type="ECO:0000313" key="2">
    <source>
        <dbReference type="EMBL" id="KAJ1912244.1"/>
    </source>
</evidence>
<dbReference type="OrthoDB" id="2342176at2759"/>
<feature type="compositionally biased region" description="Basic residues" evidence="1">
    <location>
        <begin position="351"/>
        <end position="362"/>
    </location>
</feature>
<evidence type="ECO:0008006" key="4">
    <source>
        <dbReference type="Google" id="ProtNLM"/>
    </source>
</evidence>
<feature type="region of interest" description="Disordered" evidence="1">
    <location>
        <begin position="306"/>
        <end position="362"/>
    </location>
</feature>
<dbReference type="PANTHER" id="PTHR36182">
    <property type="entry name" value="PROTEIN, PUTATIVE (AFU_ORTHOLOGUE AFUA_6G10930)-RELATED"/>
    <property type="match status" value="1"/>
</dbReference>
<dbReference type="EMBL" id="JANBPT010000850">
    <property type="protein sequence ID" value="KAJ1912244.1"/>
    <property type="molecule type" value="Genomic_DNA"/>
</dbReference>
<gene>
    <name evidence="2" type="ORF">IWQ60_009749</name>
</gene>
<protein>
    <recommendedName>
        <fullName evidence="4">Chitin-binding type-4 domain-containing protein</fullName>
    </recommendedName>
</protein>
<dbReference type="PANTHER" id="PTHR36182:SF1">
    <property type="entry name" value="PROTEIN, PUTATIVE (AFU_ORTHOLOGUE AFUA_6G10930)-RELATED"/>
    <property type="match status" value="1"/>
</dbReference>
<reference evidence="2" key="1">
    <citation type="submission" date="2022-07" db="EMBL/GenBank/DDBJ databases">
        <title>Phylogenomic reconstructions and comparative analyses of Kickxellomycotina fungi.</title>
        <authorList>
            <person name="Reynolds N.K."/>
            <person name="Stajich J.E."/>
            <person name="Barry K."/>
            <person name="Grigoriev I.V."/>
            <person name="Crous P."/>
            <person name="Smith M.E."/>
        </authorList>
    </citation>
    <scope>NUCLEOTIDE SEQUENCE</scope>
    <source>
        <strain evidence="2">RSA 861</strain>
    </source>
</reference>
<dbReference type="AlphaFoldDB" id="A0A9W7ZSZ6"/>
<feature type="compositionally biased region" description="Basic and acidic residues" evidence="1">
    <location>
        <begin position="339"/>
        <end position="348"/>
    </location>
</feature>
<feature type="compositionally biased region" description="Low complexity" evidence="1">
    <location>
        <begin position="308"/>
        <end position="321"/>
    </location>
</feature>
<comment type="caution">
    <text evidence="2">The sequence shown here is derived from an EMBL/GenBank/DDBJ whole genome shotgun (WGS) entry which is preliminary data.</text>
</comment>
<evidence type="ECO:0000256" key="1">
    <source>
        <dbReference type="SAM" id="MobiDB-lite"/>
    </source>
</evidence>
<keyword evidence="3" id="KW-1185">Reference proteome</keyword>
<organism evidence="2 3">
    <name type="scientific">Tieghemiomyces parasiticus</name>
    <dbReference type="NCBI Taxonomy" id="78921"/>
    <lineage>
        <taxon>Eukaryota</taxon>
        <taxon>Fungi</taxon>
        <taxon>Fungi incertae sedis</taxon>
        <taxon>Zoopagomycota</taxon>
        <taxon>Kickxellomycotina</taxon>
        <taxon>Dimargaritomycetes</taxon>
        <taxon>Dimargaritales</taxon>
        <taxon>Dimargaritaceae</taxon>
        <taxon>Tieghemiomyces</taxon>
    </lineage>
</organism>
<proteinExistence type="predicted"/>
<accession>A0A9W7ZSZ6</accession>
<name>A0A9W7ZSZ6_9FUNG</name>
<dbReference type="Proteomes" id="UP001150569">
    <property type="component" value="Unassembled WGS sequence"/>
</dbReference>
<evidence type="ECO:0000313" key="3">
    <source>
        <dbReference type="Proteomes" id="UP001150569"/>
    </source>
</evidence>
<dbReference type="Gene3D" id="2.70.50.70">
    <property type="match status" value="1"/>
</dbReference>